<dbReference type="EMBL" id="VSKL01000002">
    <property type="protein sequence ID" value="TYB73704.1"/>
    <property type="molecule type" value="Genomic_DNA"/>
</dbReference>
<dbReference type="RefSeq" id="WP_066254682.1">
    <property type="nucleotide sequence ID" value="NZ_VSKL01000002.1"/>
</dbReference>
<organism evidence="2 3">
    <name type="scientific">Bizionia algoritergicola</name>
    <dbReference type="NCBI Taxonomy" id="291187"/>
    <lineage>
        <taxon>Bacteria</taxon>
        <taxon>Pseudomonadati</taxon>
        <taxon>Bacteroidota</taxon>
        <taxon>Flavobacteriia</taxon>
        <taxon>Flavobacteriales</taxon>
        <taxon>Flavobacteriaceae</taxon>
        <taxon>Bizionia</taxon>
    </lineage>
</organism>
<proteinExistence type="predicted"/>
<accession>A0A5D0QZL9</accession>
<evidence type="ECO:0000256" key="1">
    <source>
        <dbReference type="SAM" id="Phobius"/>
    </source>
</evidence>
<keyword evidence="3" id="KW-1185">Reference proteome</keyword>
<reference evidence="2 3" key="1">
    <citation type="submission" date="2019-08" db="EMBL/GenBank/DDBJ databases">
        <title>Genomes of Antarctic Bizionia species.</title>
        <authorList>
            <person name="Bowman J.P."/>
        </authorList>
    </citation>
    <scope>NUCLEOTIDE SEQUENCE [LARGE SCALE GENOMIC DNA]</scope>
    <source>
        <strain evidence="2 3">APA-1</strain>
    </source>
</reference>
<evidence type="ECO:0000313" key="3">
    <source>
        <dbReference type="Proteomes" id="UP000324358"/>
    </source>
</evidence>
<dbReference type="Proteomes" id="UP000324358">
    <property type="component" value="Unassembled WGS sequence"/>
</dbReference>
<keyword evidence="1" id="KW-1133">Transmembrane helix</keyword>
<keyword evidence="1" id="KW-0812">Transmembrane</keyword>
<evidence type="ECO:0000313" key="2">
    <source>
        <dbReference type="EMBL" id="TYB73704.1"/>
    </source>
</evidence>
<comment type="caution">
    <text evidence="2">The sequence shown here is derived from an EMBL/GenBank/DDBJ whole genome shotgun (WGS) entry which is preliminary data.</text>
</comment>
<dbReference type="AlphaFoldDB" id="A0A5D0QZL9"/>
<sequence>MKKANYISAVIAALAVAGSIYAYDYYFDDVAHFGKYIYQFVFFGIGVLVLDYVRLRNRKK</sequence>
<keyword evidence="1" id="KW-0472">Membrane</keyword>
<feature type="transmembrane region" description="Helical" evidence="1">
    <location>
        <begin position="38"/>
        <end position="55"/>
    </location>
</feature>
<gene>
    <name evidence="2" type="ORF">ES675_08620</name>
</gene>
<protein>
    <submittedName>
        <fullName evidence="2">Uncharacterized protein</fullName>
    </submittedName>
</protein>
<name>A0A5D0QZL9_9FLAO</name>